<accession>A0A937X8Q0</accession>
<feature type="non-terminal residue" evidence="1">
    <location>
        <position position="1"/>
    </location>
</feature>
<dbReference type="EMBL" id="VGJX01001022">
    <property type="protein sequence ID" value="MBM3276430.1"/>
    <property type="molecule type" value="Genomic_DNA"/>
</dbReference>
<proteinExistence type="predicted"/>
<dbReference type="Proteomes" id="UP000703893">
    <property type="component" value="Unassembled WGS sequence"/>
</dbReference>
<sequence length="56" mass="5673">TIELPVGANPAQVVRVQPITALGRPYGGAVRVTKAFGFDGGYQPVALPPGLGFPGP</sequence>
<evidence type="ECO:0000313" key="2">
    <source>
        <dbReference type="Proteomes" id="UP000703893"/>
    </source>
</evidence>
<protein>
    <submittedName>
        <fullName evidence="1">Uncharacterized protein</fullName>
    </submittedName>
</protein>
<organism evidence="1 2">
    <name type="scientific">Candidatus Tanganyikabacteria bacterium</name>
    <dbReference type="NCBI Taxonomy" id="2961651"/>
    <lineage>
        <taxon>Bacteria</taxon>
        <taxon>Bacillati</taxon>
        <taxon>Candidatus Sericytochromatia</taxon>
        <taxon>Candidatus Tanganyikabacteria</taxon>
    </lineage>
</organism>
<reference evidence="1 2" key="1">
    <citation type="submission" date="2019-03" db="EMBL/GenBank/DDBJ databases">
        <title>Lake Tanganyika Metagenome-Assembled Genomes (MAGs).</title>
        <authorList>
            <person name="Tran P."/>
        </authorList>
    </citation>
    <scope>NUCLEOTIDE SEQUENCE [LARGE SCALE GENOMIC DNA]</scope>
    <source>
        <strain evidence="1">K_DeepCast_65m_m2_236</strain>
    </source>
</reference>
<gene>
    <name evidence="1" type="ORF">FJZ00_14845</name>
</gene>
<dbReference type="AlphaFoldDB" id="A0A937X8Q0"/>
<name>A0A937X8Q0_9BACT</name>
<evidence type="ECO:0000313" key="1">
    <source>
        <dbReference type="EMBL" id="MBM3276430.1"/>
    </source>
</evidence>
<comment type="caution">
    <text evidence="1">The sequence shown here is derived from an EMBL/GenBank/DDBJ whole genome shotgun (WGS) entry which is preliminary data.</text>
</comment>